<name>A0A951PU48_9CYAN</name>
<organism evidence="1 2">
    <name type="scientific">Symplocastrum torsivum CPER-KK1</name>
    <dbReference type="NCBI Taxonomy" id="450513"/>
    <lineage>
        <taxon>Bacteria</taxon>
        <taxon>Bacillati</taxon>
        <taxon>Cyanobacteriota</taxon>
        <taxon>Cyanophyceae</taxon>
        <taxon>Oscillatoriophycideae</taxon>
        <taxon>Oscillatoriales</taxon>
        <taxon>Microcoleaceae</taxon>
        <taxon>Symplocastrum</taxon>
    </lineage>
</organism>
<evidence type="ECO:0000313" key="2">
    <source>
        <dbReference type="Proteomes" id="UP000753908"/>
    </source>
</evidence>
<dbReference type="Gene3D" id="3.40.960.10">
    <property type="entry name" value="VSR Endonuclease"/>
    <property type="match status" value="1"/>
</dbReference>
<dbReference type="Proteomes" id="UP000753908">
    <property type="component" value="Unassembled WGS sequence"/>
</dbReference>
<dbReference type="PANTHER" id="PTHR14136:SF17">
    <property type="entry name" value="BTB_POZ DOMAIN-CONTAINING PROTEIN KCTD9"/>
    <property type="match status" value="1"/>
</dbReference>
<dbReference type="SUPFAM" id="SSF141571">
    <property type="entry name" value="Pentapeptide repeat-like"/>
    <property type="match status" value="1"/>
</dbReference>
<sequence length="330" mass="36739">MNKPTRSQQDETVNHHSNQLENDLERLGSLQLNLPGADLSGANFKGKDLSYSQLPGANLRNTNFKGANLTGVNFFNANLQGATLTRSQLNNANLEQADVRNADLQNAQLTEACLRGSILNYSTLFRANLTGANLEGASLLETNVSGAILRGAILTGANLAHAELGDADLTNADLSHANLAKCELLNTNLSGANLENTILSRGLNHCQKVYSNHKISEWQGMRFRSQTEIKIAKALEERGLLYCPNSLVRLGNYHKSFEVDFIVCYPTRMGWRWAVLEVDGYWHLPEKRAKEHERERLFEHSGVRVHRFDANLCEQDSHSVVSELMDLMSH</sequence>
<dbReference type="AlphaFoldDB" id="A0A951PU48"/>
<dbReference type="InterPro" id="IPR051082">
    <property type="entry name" value="Pentapeptide-BTB/POZ_domain"/>
</dbReference>
<reference evidence="1" key="2">
    <citation type="journal article" date="2022" name="Microbiol. Resour. Announc.">
        <title>Metagenome Sequencing to Explore Phylogenomics of Terrestrial Cyanobacteria.</title>
        <authorList>
            <person name="Ward R.D."/>
            <person name="Stajich J.E."/>
            <person name="Johansen J.R."/>
            <person name="Huntemann M."/>
            <person name="Clum A."/>
            <person name="Foster B."/>
            <person name="Foster B."/>
            <person name="Roux S."/>
            <person name="Palaniappan K."/>
            <person name="Varghese N."/>
            <person name="Mukherjee S."/>
            <person name="Reddy T.B.K."/>
            <person name="Daum C."/>
            <person name="Copeland A."/>
            <person name="Chen I.A."/>
            <person name="Ivanova N.N."/>
            <person name="Kyrpides N.C."/>
            <person name="Shapiro N."/>
            <person name="Eloe-Fadrosh E.A."/>
            <person name="Pietrasiak N."/>
        </authorList>
    </citation>
    <scope>NUCLEOTIDE SEQUENCE</scope>
    <source>
        <strain evidence="1">CPER-KK1</strain>
    </source>
</reference>
<proteinExistence type="predicted"/>
<dbReference type="Pfam" id="PF00805">
    <property type="entry name" value="Pentapeptide"/>
    <property type="match status" value="2"/>
</dbReference>
<dbReference type="PANTHER" id="PTHR14136">
    <property type="entry name" value="BTB_POZ DOMAIN-CONTAINING PROTEIN KCTD9"/>
    <property type="match status" value="1"/>
</dbReference>
<protein>
    <submittedName>
        <fullName evidence="1">Pentapeptide repeat-containing protein</fullName>
    </submittedName>
</protein>
<accession>A0A951PU48</accession>
<dbReference type="EMBL" id="JAHHIF010000071">
    <property type="protein sequence ID" value="MBW4548783.1"/>
    <property type="molecule type" value="Genomic_DNA"/>
</dbReference>
<reference evidence="1" key="1">
    <citation type="submission" date="2021-05" db="EMBL/GenBank/DDBJ databases">
        <authorList>
            <person name="Pietrasiak N."/>
            <person name="Ward R."/>
            <person name="Stajich J.E."/>
            <person name="Kurbessoian T."/>
        </authorList>
    </citation>
    <scope>NUCLEOTIDE SEQUENCE</scope>
    <source>
        <strain evidence="1">CPER-KK1</strain>
    </source>
</reference>
<gene>
    <name evidence="1" type="ORF">KME25_30910</name>
</gene>
<comment type="caution">
    <text evidence="1">The sequence shown here is derived from an EMBL/GenBank/DDBJ whole genome shotgun (WGS) entry which is preliminary data.</text>
</comment>
<dbReference type="Gene3D" id="2.160.20.80">
    <property type="entry name" value="E3 ubiquitin-protein ligase SopA"/>
    <property type="match status" value="2"/>
</dbReference>
<dbReference type="InterPro" id="IPR001646">
    <property type="entry name" value="5peptide_repeat"/>
</dbReference>
<evidence type="ECO:0000313" key="1">
    <source>
        <dbReference type="EMBL" id="MBW4548783.1"/>
    </source>
</evidence>